<dbReference type="Pfam" id="PF13483">
    <property type="entry name" value="Lactamase_B_3"/>
    <property type="match status" value="1"/>
</dbReference>
<dbReference type="RefSeq" id="WP_168063092.1">
    <property type="nucleotide sequence ID" value="NZ_VTOW01000005.1"/>
</dbReference>
<dbReference type="InterPro" id="IPR050114">
    <property type="entry name" value="UPF0173_UPF0282_UlaG_hydrolase"/>
</dbReference>
<comment type="caution">
    <text evidence="1">The sequence shown here is derived from an EMBL/GenBank/DDBJ whole genome shotgun (WGS) entry which is preliminary data.</text>
</comment>
<sequence>MKLTVFSHASMLIENQGTKLMTDPWLLGSCYWRSWWNYPKPLPYTGRVEDLSYIYISHHHWDHFHGPSLRVLPQSATVLVPKAHHTLLIDDLSGFGFKNIVEMPHGKSVVLESGLKLTSYHFGLSLDSTLVIENGETTIVNMNDCKITGLPLRQFLKRHPRVDLLFRSHSSASVYPHCVDAEDEGDLQYRTNQDYMTEFLRSAEIIKPRYAIPFASNHCYLHKETIRYNSTIVSPLDVKGYFDRHKPEGTDCHVMMAGDVWDSKEGFHLQGADPFTNRPAYLQEYAKEVAPKLEAYYLEEDKVTLPFSKFKTYFSGMLEKLPLVSRPLFKPVVAFQRRSVPDAYWIVDFGRRSVYETAALPSDWSVVIETHPAVLRDCIQRRMFTVFMPSKRLSVRLAKGALKDLFILTQLLEMAEYGYFPLVNILNRRFVSAWLRRWREVIHYFGIAAKMFIRRKKEDPLSAAVPRVTS</sequence>
<reference evidence="1 2" key="1">
    <citation type="journal article" date="2020" name="Nature">
        <title>Bacterial chemolithoautotrophy via manganese oxidation.</title>
        <authorList>
            <person name="Yu H."/>
            <person name="Leadbetter J.R."/>
        </authorList>
    </citation>
    <scope>NUCLEOTIDE SEQUENCE [LARGE SCALE GENOMIC DNA]</scope>
    <source>
        <strain evidence="1 2">Mn-1</strain>
    </source>
</reference>
<dbReference type="EMBL" id="VTOW01000005">
    <property type="protein sequence ID" value="NKE73153.1"/>
    <property type="molecule type" value="Genomic_DNA"/>
</dbReference>
<keyword evidence="1" id="KW-0378">Hydrolase</keyword>
<dbReference type="AlphaFoldDB" id="A0A7X6DTK9"/>
<dbReference type="Proteomes" id="UP000534783">
    <property type="component" value="Unassembled WGS sequence"/>
</dbReference>
<dbReference type="SUPFAM" id="SSF56281">
    <property type="entry name" value="Metallo-hydrolase/oxidoreductase"/>
    <property type="match status" value="1"/>
</dbReference>
<dbReference type="PANTHER" id="PTHR43546:SF8">
    <property type="entry name" value="METALLO-BETA-LACTAMASE DOMAIN-CONTAINING PROTEIN"/>
    <property type="match status" value="1"/>
</dbReference>
<evidence type="ECO:0000313" key="2">
    <source>
        <dbReference type="Proteomes" id="UP000534783"/>
    </source>
</evidence>
<proteinExistence type="predicted"/>
<keyword evidence="2" id="KW-1185">Reference proteome</keyword>
<organism evidence="1 2">
    <name type="scientific">Candidatus Manganitrophus noduliformans</name>
    <dbReference type="NCBI Taxonomy" id="2606439"/>
    <lineage>
        <taxon>Bacteria</taxon>
        <taxon>Pseudomonadati</taxon>
        <taxon>Nitrospirota</taxon>
        <taxon>Nitrospiria</taxon>
        <taxon>Candidatus Troglogloeales</taxon>
        <taxon>Candidatus Manganitrophaceae</taxon>
        <taxon>Candidatus Manganitrophus</taxon>
    </lineage>
</organism>
<accession>A0A7X6DTK9</accession>
<dbReference type="InterPro" id="IPR036866">
    <property type="entry name" value="RibonucZ/Hydroxyglut_hydro"/>
</dbReference>
<dbReference type="PANTHER" id="PTHR43546">
    <property type="entry name" value="UPF0173 METAL-DEPENDENT HYDROLASE MJ1163-RELATED"/>
    <property type="match status" value="1"/>
</dbReference>
<evidence type="ECO:0000313" key="1">
    <source>
        <dbReference type="EMBL" id="NKE73153.1"/>
    </source>
</evidence>
<protein>
    <submittedName>
        <fullName evidence="1">MBL fold metallo-hydrolase</fullName>
    </submittedName>
</protein>
<dbReference type="Gene3D" id="3.60.15.10">
    <property type="entry name" value="Ribonuclease Z/Hydroxyacylglutathione hydrolase-like"/>
    <property type="match status" value="1"/>
</dbReference>
<dbReference type="GO" id="GO:0016787">
    <property type="term" value="F:hydrolase activity"/>
    <property type="evidence" value="ECO:0007669"/>
    <property type="project" value="UniProtKB-KW"/>
</dbReference>
<gene>
    <name evidence="1" type="ORF">MNODULE_20570</name>
</gene>
<name>A0A7X6DTK9_9BACT</name>